<dbReference type="AlphaFoldDB" id="A0A974WJK7"/>
<keyword evidence="6 7" id="KW-0742">SOS response</keyword>
<keyword evidence="4 7" id="KW-0267">Excision nuclease</keyword>
<dbReference type="InterPro" id="IPR035901">
    <property type="entry name" value="GIY-YIG_endonuc_sf"/>
</dbReference>
<dbReference type="Pfam" id="PF08459">
    <property type="entry name" value="UvrC_RNaseH_dom"/>
    <property type="match status" value="1"/>
</dbReference>
<name>A0A974WJK7_9BACT</name>
<keyword evidence="5 7" id="KW-0234">DNA repair</keyword>
<comment type="similarity">
    <text evidence="7">Belongs to the UvrC family.</text>
</comment>
<evidence type="ECO:0000256" key="7">
    <source>
        <dbReference type="HAMAP-Rule" id="MF_00203"/>
    </source>
</evidence>
<dbReference type="InterPro" id="IPR050066">
    <property type="entry name" value="UvrABC_protein_C"/>
</dbReference>
<dbReference type="InterPro" id="IPR001162">
    <property type="entry name" value="UvrC_RNase_H_dom"/>
</dbReference>
<dbReference type="InterPro" id="IPR047296">
    <property type="entry name" value="GIY-YIG_UvrC_Cho"/>
</dbReference>
<evidence type="ECO:0000256" key="3">
    <source>
        <dbReference type="ARBA" id="ARBA00022769"/>
    </source>
</evidence>
<dbReference type="InterPro" id="IPR004791">
    <property type="entry name" value="UvrC"/>
</dbReference>
<gene>
    <name evidence="7 10" type="primary">uvrC</name>
    <name evidence="10" type="ORF">JR347_04495</name>
</gene>
<dbReference type="SUPFAM" id="SSF46600">
    <property type="entry name" value="C-terminal UvrC-binding domain of UvrB"/>
    <property type="match status" value="1"/>
</dbReference>
<dbReference type="RefSeq" id="WP_205722857.1">
    <property type="nucleotide sequence ID" value="NZ_CP070608.1"/>
</dbReference>
<protein>
    <recommendedName>
        <fullName evidence="7">UvrABC system protein C</fullName>
        <shortName evidence="7">Protein UvrC</shortName>
    </recommendedName>
    <alternativeName>
        <fullName evidence="7">Excinuclease ABC subunit C</fullName>
    </alternativeName>
</protein>
<evidence type="ECO:0000256" key="2">
    <source>
        <dbReference type="ARBA" id="ARBA00022763"/>
    </source>
</evidence>
<dbReference type="Gene3D" id="3.30.420.340">
    <property type="entry name" value="UvrC, RNAse H endonuclease domain"/>
    <property type="match status" value="1"/>
</dbReference>
<dbReference type="NCBIfam" id="TIGR00194">
    <property type="entry name" value="uvrC"/>
    <property type="match status" value="1"/>
</dbReference>
<dbReference type="CDD" id="cd10434">
    <property type="entry name" value="GIY-YIG_UvrC_Cho"/>
    <property type="match status" value="1"/>
</dbReference>
<comment type="subcellular location">
    <subcellularLocation>
        <location evidence="7">Cytoplasm</location>
    </subcellularLocation>
</comment>
<evidence type="ECO:0000259" key="9">
    <source>
        <dbReference type="PROSITE" id="PS50165"/>
    </source>
</evidence>
<dbReference type="FunFam" id="3.30.420.340:FF:000001">
    <property type="entry name" value="UvrABC system protein C"/>
    <property type="match status" value="1"/>
</dbReference>
<dbReference type="Gene3D" id="1.10.150.20">
    <property type="entry name" value="5' to 3' exonuclease, C-terminal subdomain"/>
    <property type="match status" value="1"/>
</dbReference>
<comment type="function">
    <text evidence="7">The UvrABC repair system catalyzes the recognition and processing of DNA lesions. UvrC both incises the 5' and 3' sides of the lesion. The N-terminal half is responsible for the 3' incision and the C-terminal half is responsible for the 5' incision.</text>
</comment>
<dbReference type="GO" id="GO:0009432">
    <property type="term" value="P:SOS response"/>
    <property type="evidence" value="ECO:0007669"/>
    <property type="project" value="UniProtKB-UniRule"/>
</dbReference>
<dbReference type="FunFam" id="3.40.1440.10:FF:000001">
    <property type="entry name" value="UvrABC system protein C"/>
    <property type="match status" value="1"/>
</dbReference>
<dbReference type="Proteomes" id="UP000662783">
    <property type="component" value="Chromosome"/>
</dbReference>
<evidence type="ECO:0000256" key="6">
    <source>
        <dbReference type="ARBA" id="ARBA00023236"/>
    </source>
</evidence>
<dbReference type="SMART" id="SM00465">
    <property type="entry name" value="GIYc"/>
    <property type="match status" value="1"/>
</dbReference>
<dbReference type="EMBL" id="CP070608">
    <property type="protein sequence ID" value="QSE98342.1"/>
    <property type="molecule type" value="Genomic_DNA"/>
</dbReference>
<dbReference type="PROSITE" id="PS50164">
    <property type="entry name" value="GIY_YIG"/>
    <property type="match status" value="1"/>
</dbReference>
<keyword evidence="1 7" id="KW-0963">Cytoplasm</keyword>
<dbReference type="PROSITE" id="PS50165">
    <property type="entry name" value="UVRC"/>
    <property type="match status" value="1"/>
</dbReference>
<comment type="subunit">
    <text evidence="7">Interacts with UvrB in an incision complex.</text>
</comment>
<dbReference type="InterPro" id="IPR000305">
    <property type="entry name" value="GIY-YIG_endonuc"/>
</dbReference>
<dbReference type="Pfam" id="PF01541">
    <property type="entry name" value="GIY-YIG"/>
    <property type="match status" value="1"/>
</dbReference>
<dbReference type="SUPFAM" id="SSF47781">
    <property type="entry name" value="RuvA domain 2-like"/>
    <property type="match status" value="1"/>
</dbReference>
<evidence type="ECO:0000256" key="4">
    <source>
        <dbReference type="ARBA" id="ARBA00022881"/>
    </source>
</evidence>
<evidence type="ECO:0000313" key="11">
    <source>
        <dbReference type="Proteomes" id="UP000662783"/>
    </source>
</evidence>
<dbReference type="Gene3D" id="3.40.1440.10">
    <property type="entry name" value="GIY-YIG endonuclease"/>
    <property type="match status" value="1"/>
</dbReference>
<evidence type="ECO:0000256" key="1">
    <source>
        <dbReference type="ARBA" id="ARBA00022490"/>
    </source>
</evidence>
<dbReference type="PANTHER" id="PTHR30562">
    <property type="entry name" value="UVRC/OXIDOREDUCTASE"/>
    <property type="match status" value="1"/>
</dbReference>
<dbReference type="Pfam" id="PF14520">
    <property type="entry name" value="HHH_5"/>
    <property type="match status" value="1"/>
</dbReference>
<dbReference type="PANTHER" id="PTHR30562:SF1">
    <property type="entry name" value="UVRABC SYSTEM PROTEIN C"/>
    <property type="match status" value="1"/>
</dbReference>
<dbReference type="InterPro" id="IPR010994">
    <property type="entry name" value="RuvA_2-like"/>
</dbReference>
<feature type="domain" description="GIY-YIG" evidence="8">
    <location>
        <begin position="16"/>
        <end position="95"/>
    </location>
</feature>
<feature type="domain" description="UvrC family homology region profile" evidence="9">
    <location>
        <begin position="270"/>
        <end position="474"/>
    </location>
</feature>
<proteinExistence type="inferred from homology"/>
<dbReference type="Pfam" id="PF22920">
    <property type="entry name" value="UvrC_RNaseH"/>
    <property type="match status" value="1"/>
</dbReference>
<reference evidence="10" key="1">
    <citation type="submission" date="2021-02" db="EMBL/GenBank/DDBJ databases">
        <title>Fulvivirga sp. S481 isolated from sea water.</title>
        <authorList>
            <person name="Bae S.S."/>
            <person name="Baek K."/>
        </authorList>
    </citation>
    <scope>NUCLEOTIDE SEQUENCE</scope>
    <source>
        <strain evidence="10">S481</strain>
    </source>
</reference>
<keyword evidence="2 7" id="KW-0227">DNA damage</keyword>
<sequence length="593" mass="68315">MQSAGYSIERKDVIPHEPGVYKFYNKESQLIYVGKAKDLKKRVYSYFNKLQGHNRKTRKLVSEIVKFDFTIVNNEVDALLLENNLIKQNQPKYNILLKDDKTFPYICITKERFPRIITTRKLNKDKGEYFGPYSSVVAMNTVLDLIRKLYTIRTCKLHLSKKNIEQKKFKVCLEYHIGNCLGPCEGLQSESDYNHDIQSVRKILKGSLIEVKDHFKTSMQKAADQLRYEEAEKFKTKLDHLLKFQSKSTVVNPKLSNLAVFTITEDDKYAFVNYMFVENGAITTTKTFEVKKILDEKPEDILETISYDAIKDSSINRLEILSNLEYNLGETQSIIPQIGDKKKLIDLSLRNAFEYKKNKLLKKPIHDKSIIVLEQLKTDLSLKTLPKHIECFDNSNIQGTNPVASMVCFKKGKPSKKDYRHYNIKTVVGPDDFASMYEVVTRRYKKLKEEGLSYPDLIVIDGGKGQLSMVKKALVDLGIYGEIPVIGIAKKLEEIYFPEDKYPVHISKKSITLRLLQHLRDEAHRFAITFHRLKRSKGSLASELTEIKGIGSETADKLIKQFKSIKKIKEASKEEITQLIGTAKAKLILTHFK</sequence>
<keyword evidence="3 7" id="KW-0228">DNA excision</keyword>
<accession>A0A974WJK7</accession>
<dbReference type="GO" id="GO:0006289">
    <property type="term" value="P:nucleotide-excision repair"/>
    <property type="evidence" value="ECO:0007669"/>
    <property type="project" value="UniProtKB-UniRule"/>
</dbReference>
<dbReference type="GO" id="GO:0009380">
    <property type="term" value="C:excinuclease repair complex"/>
    <property type="evidence" value="ECO:0007669"/>
    <property type="project" value="InterPro"/>
</dbReference>
<dbReference type="GO" id="GO:0005737">
    <property type="term" value="C:cytoplasm"/>
    <property type="evidence" value="ECO:0007669"/>
    <property type="project" value="UniProtKB-SubCell"/>
</dbReference>
<dbReference type="GO" id="GO:0003677">
    <property type="term" value="F:DNA binding"/>
    <property type="evidence" value="ECO:0007669"/>
    <property type="project" value="UniProtKB-UniRule"/>
</dbReference>
<dbReference type="KEGG" id="fuv:JR347_04495"/>
<dbReference type="InterPro" id="IPR036876">
    <property type="entry name" value="UVR_dom_sf"/>
</dbReference>
<evidence type="ECO:0000256" key="5">
    <source>
        <dbReference type="ARBA" id="ARBA00023204"/>
    </source>
</evidence>
<keyword evidence="11" id="KW-1185">Reference proteome</keyword>
<evidence type="ECO:0000313" key="10">
    <source>
        <dbReference type="EMBL" id="QSE98342.1"/>
    </source>
</evidence>
<dbReference type="SUPFAM" id="SSF82771">
    <property type="entry name" value="GIY-YIG endonuclease"/>
    <property type="match status" value="1"/>
</dbReference>
<dbReference type="InterPro" id="IPR038476">
    <property type="entry name" value="UvrC_RNase_H_dom_sf"/>
</dbReference>
<dbReference type="GO" id="GO:0009381">
    <property type="term" value="F:excinuclease ABC activity"/>
    <property type="evidence" value="ECO:0007669"/>
    <property type="project" value="UniProtKB-UniRule"/>
</dbReference>
<organism evidence="10 11">
    <name type="scientific">Fulvivirga lutea</name>
    <dbReference type="NCBI Taxonomy" id="2810512"/>
    <lineage>
        <taxon>Bacteria</taxon>
        <taxon>Pseudomonadati</taxon>
        <taxon>Bacteroidota</taxon>
        <taxon>Cytophagia</taxon>
        <taxon>Cytophagales</taxon>
        <taxon>Fulvivirgaceae</taxon>
        <taxon>Fulvivirga</taxon>
    </lineage>
</organism>
<evidence type="ECO:0000259" key="8">
    <source>
        <dbReference type="PROSITE" id="PS50164"/>
    </source>
</evidence>
<dbReference type="HAMAP" id="MF_00203">
    <property type="entry name" value="UvrC"/>
    <property type="match status" value="1"/>
</dbReference>